<keyword evidence="10" id="KW-1185">Reference proteome</keyword>
<keyword evidence="3" id="KW-0807">Transducer</keyword>
<feature type="domain" description="PAC" evidence="7">
    <location>
        <begin position="221"/>
        <end position="273"/>
    </location>
</feature>
<dbReference type="AlphaFoldDB" id="A0A918VYT1"/>
<proteinExistence type="inferred from homology"/>
<dbReference type="PROSITE" id="PS50885">
    <property type="entry name" value="HAMP"/>
    <property type="match status" value="1"/>
</dbReference>
<dbReference type="SUPFAM" id="SSF58104">
    <property type="entry name" value="Methyl-accepting chemotaxis protein (MCP) signaling domain"/>
    <property type="match status" value="1"/>
</dbReference>
<dbReference type="Gene3D" id="3.30.450.20">
    <property type="entry name" value="PAS domain"/>
    <property type="match status" value="2"/>
</dbReference>
<dbReference type="InterPro" id="IPR013655">
    <property type="entry name" value="PAS_fold_3"/>
</dbReference>
<evidence type="ECO:0000256" key="2">
    <source>
        <dbReference type="ARBA" id="ARBA00029447"/>
    </source>
</evidence>
<gene>
    <name evidence="9" type="ORF">GCM10007989_36950</name>
</gene>
<dbReference type="InterPro" id="IPR003660">
    <property type="entry name" value="HAMP_dom"/>
</dbReference>
<dbReference type="Gene3D" id="1.10.287.950">
    <property type="entry name" value="Methyl-accepting chemotaxis protein"/>
    <property type="match status" value="1"/>
</dbReference>
<name>A0A918VYT1_9HYPH</name>
<reference evidence="9" key="2">
    <citation type="submission" date="2020-09" db="EMBL/GenBank/DDBJ databases">
        <authorList>
            <person name="Sun Q."/>
            <person name="Kim S."/>
        </authorList>
    </citation>
    <scope>NUCLEOTIDE SEQUENCE</scope>
    <source>
        <strain evidence="9">KCTC 32437</strain>
    </source>
</reference>
<dbReference type="SMART" id="SM00283">
    <property type="entry name" value="MA"/>
    <property type="match status" value="1"/>
</dbReference>
<dbReference type="SMART" id="SM00091">
    <property type="entry name" value="PAS"/>
    <property type="match status" value="2"/>
</dbReference>
<feature type="domain" description="PAS" evidence="6">
    <location>
        <begin position="35"/>
        <end position="70"/>
    </location>
</feature>
<evidence type="ECO:0000259" key="6">
    <source>
        <dbReference type="PROSITE" id="PS50112"/>
    </source>
</evidence>
<feature type="domain" description="HAMP" evidence="8">
    <location>
        <begin position="268"/>
        <end position="314"/>
    </location>
</feature>
<evidence type="ECO:0000313" key="10">
    <source>
        <dbReference type="Proteomes" id="UP000646579"/>
    </source>
</evidence>
<dbReference type="NCBIfam" id="TIGR00229">
    <property type="entry name" value="sensory_box"/>
    <property type="match status" value="2"/>
</dbReference>
<dbReference type="InterPro" id="IPR000014">
    <property type="entry name" value="PAS"/>
</dbReference>
<dbReference type="Proteomes" id="UP000646579">
    <property type="component" value="Unassembled WGS sequence"/>
</dbReference>
<dbReference type="PANTHER" id="PTHR43531:SF11">
    <property type="entry name" value="METHYL-ACCEPTING CHEMOTAXIS PROTEIN 3"/>
    <property type="match status" value="1"/>
</dbReference>
<evidence type="ECO:0000256" key="3">
    <source>
        <dbReference type="PROSITE-ProRule" id="PRU00284"/>
    </source>
</evidence>
<evidence type="ECO:0000259" key="8">
    <source>
        <dbReference type="PROSITE" id="PS50885"/>
    </source>
</evidence>
<dbReference type="SUPFAM" id="SSF55785">
    <property type="entry name" value="PYP-like sensor domain (PAS domain)"/>
    <property type="match status" value="2"/>
</dbReference>
<dbReference type="PROSITE" id="PS50112">
    <property type="entry name" value="PAS"/>
    <property type="match status" value="2"/>
</dbReference>
<dbReference type="PROSITE" id="PS01228">
    <property type="entry name" value="COF_1"/>
    <property type="match status" value="1"/>
</dbReference>
<feature type="domain" description="Methyl-accepting transducer" evidence="5">
    <location>
        <begin position="319"/>
        <end position="548"/>
    </location>
</feature>
<dbReference type="InterPro" id="IPR001610">
    <property type="entry name" value="PAC"/>
</dbReference>
<dbReference type="InterPro" id="IPR035965">
    <property type="entry name" value="PAS-like_dom_sf"/>
</dbReference>
<dbReference type="InterPro" id="IPR004089">
    <property type="entry name" value="MCPsignal_dom"/>
</dbReference>
<comment type="similarity">
    <text evidence="2">Belongs to the methyl-accepting chemotaxis (MCP) protein family.</text>
</comment>
<dbReference type="InterPro" id="IPR051310">
    <property type="entry name" value="MCP_chemotaxis"/>
</dbReference>
<feature type="coiled-coil region" evidence="4">
    <location>
        <begin position="491"/>
        <end position="557"/>
    </location>
</feature>
<dbReference type="GO" id="GO:0006935">
    <property type="term" value="P:chemotaxis"/>
    <property type="evidence" value="ECO:0007669"/>
    <property type="project" value="UniProtKB-KW"/>
</dbReference>
<protein>
    <submittedName>
        <fullName evidence="9">Methyl-accepting chemotaxis protein</fullName>
    </submittedName>
</protein>
<dbReference type="CDD" id="cd11386">
    <property type="entry name" value="MCP_signal"/>
    <property type="match status" value="1"/>
</dbReference>
<feature type="domain" description="PAC" evidence="7">
    <location>
        <begin position="99"/>
        <end position="151"/>
    </location>
</feature>
<evidence type="ECO:0000256" key="1">
    <source>
        <dbReference type="ARBA" id="ARBA00022500"/>
    </source>
</evidence>
<dbReference type="Pfam" id="PF00015">
    <property type="entry name" value="MCPsignal"/>
    <property type="match status" value="1"/>
</dbReference>
<dbReference type="PANTHER" id="PTHR43531">
    <property type="entry name" value="PROTEIN ICFG"/>
    <property type="match status" value="1"/>
</dbReference>
<comment type="caution">
    <text evidence="9">The sequence shown here is derived from an EMBL/GenBank/DDBJ whole genome shotgun (WGS) entry which is preliminary data.</text>
</comment>
<dbReference type="SMART" id="SM00086">
    <property type="entry name" value="PAC"/>
    <property type="match status" value="2"/>
</dbReference>
<evidence type="ECO:0000256" key="4">
    <source>
        <dbReference type="SAM" id="Coils"/>
    </source>
</evidence>
<dbReference type="PROSITE" id="PS50113">
    <property type="entry name" value="PAC"/>
    <property type="match status" value="2"/>
</dbReference>
<keyword evidence="4" id="KW-0175">Coiled coil</keyword>
<sequence length="600" mass="65424">MVEIKLELERHNMSIRLWKAARKGPTADDTLVALSLSQAIIEFDMDGTILTANEKFLSLMGYSLEEVVGQHHRMFVPVDYARSAEYDAFWKQLRSGKFDAREYMRLGKGGKEVWIQASYNPVVGADGKPAKVVKIASDVTAEKLKSADFSGQIEAIGKSQAVIEFQLDGTIISANENFCAAMGYTPDEIVGRHHRLFVTSEYAASADYRAFWETLASGKYQSAEYLRLGKGGKEVWIQASYNPIFDMNGRPYKVVKYATDITCRKAGVKMLGEGLARLAKGDLTHTIDTALVDELDEVRRAYNETVHQITEIISRLRETSAQTRDATGELLTGANDLAERTTRQAAAIEETSAALEQLSERVTANSGRVQSASAGMQMATRSADETGSVMGEASEAMERISASSAKISKIIGMIDDIAFQTNLLALNASVEAARAGDAGKGFAVVAVEVRRLAQSAANASSEVKALIDRSGGEVVDGSKLVAAAASKLEFMVGQIRQNAHLIQEIAEANQEQAGAIAEVNVAIRQMDEMTQHNAALVEEMNATIDQTEERARDLDHMVAMFTTNTASPVQPAKKPKRAPEQDRLYAVSGNTALKQEWSEF</sequence>
<dbReference type="GO" id="GO:0007165">
    <property type="term" value="P:signal transduction"/>
    <property type="evidence" value="ECO:0007669"/>
    <property type="project" value="UniProtKB-KW"/>
</dbReference>
<dbReference type="CDD" id="cd00130">
    <property type="entry name" value="PAS"/>
    <property type="match status" value="2"/>
</dbReference>
<evidence type="ECO:0000259" key="7">
    <source>
        <dbReference type="PROSITE" id="PS50113"/>
    </source>
</evidence>
<accession>A0A918VYT1</accession>
<evidence type="ECO:0000259" key="5">
    <source>
        <dbReference type="PROSITE" id="PS50111"/>
    </source>
</evidence>
<reference evidence="9" key="1">
    <citation type="journal article" date="2014" name="Int. J. Syst. Evol. Microbiol.">
        <title>Complete genome sequence of Corynebacterium casei LMG S-19264T (=DSM 44701T), isolated from a smear-ripened cheese.</title>
        <authorList>
            <consortium name="US DOE Joint Genome Institute (JGI-PGF)"/>
            <person name="Walter F."/>
            <person name="Albersmeier A."/>
            <person name="Kalinowski J."/>
            <person name="Ruckert C."/>
        </authorList>
    </citation>
    <scope>NUCLEOTIDE SEQUENCE</scope>
    <source>
        <strain evidence="9">KCTC 32437</strain>
    </source>
</reference>
<dbReference type="PROSITE" id="PS50111">
    <property type="entry name" value="CHEMOTAXIS_TRANSDUC_2"/>
    <property type="match status" value="1"/>
</dbReference>
<dbReference type="GO" id="GO:0016020">
    <property type="term" value="C:membrane"/>
    <property type="evidence" value="ECO:0007669"/>
    <property type="project" value="InterPro"/>
</dbReference>
<dbReference type="Pfam" id="PF08447">
    <property type="entry name" value="PAS_3"/>
    <property type="match status" value="2"/>
</dbReference>
<dbReference type="InterPro" id="IPR000700">
    <property type="entry name" value="PAS-assoc_C"/>
</dbReference>
<evidence type="ECO:0000313" key="9">
    <source>
        <dbReference type="EMBL" id="GHA37721.1"/>
    </source>
</evidence>
<organism evidence="9 10">
    <name type="scientific">Devosia pacifica</name>
    <dbReference type="NCBI Taxonomy" id="1335967"/>
    <lineage>
        <taxon>Bacteria</taxon>
        <taxon>Pseudomonadati</taxon>
        <taxon>Pseudomonadota</taxon>
        <taxon>Alphaproteobacteria</taxon>
        <taxon>Hyphomicrobiales</taxon>
        <taxon>Devosiaceae</taxon>
        <taxon>Devosia</taxon>
    </lineage>
</organism>
<dbReference type="EMBL" id="BMZE01000005">
    <property type="protein sequence ID" value="GHA37721.1"/>
    <property type="molecule type" value="Genomic_DNA"/>
</dbReference>
<keyword evidence="1" id="KW-0145">Chemotaxis</keyword>
<feature type="domain" description="PAS" evidence="6">
    <location>
        <begin position="162"/>
        <end position="192"/>
    </location>
</feature>